<comment type="subunit">
    <text evidence="4 6">Homodimer.</text>
</comment>
<keyword evidence="8" id="KW-1185">Reference proteome</keyword>
<dbReference type="Proteomes" id="UP000197717">
    <property type="component" value="Chromosome"/>
</dbReference>
<reference evidence="7 8" key="1">
    <citation type="submission" date="2017-06" db="EMBL/GenBank/DDBJ databases">
        <title>Complete genome sequence of Idiomarina piscisalsi strain 10PY1A isolated from soil of Soudi Arabia.</title>
        <authorList>
            <person name="Kim M.-C."/>
            <person name="Jung B.K."/>
            <person name="Budiyanto F."/>
            <person name="Nzila A."/>
            <person name="Shin J.-H."/>
        </authorList>
    </citation>
    <scope>NUCLEOTIDE SEQUENCE [LARGE SCALE GENOMIC DNA]</scope>
    <source>
        <strain evidence="7 8">10PY1A</strain>
    </source>
</reference>
<dbReference type="EMBL" id="CP022133">
    <property type="protein sequence ID" value="ASG65046.1"/>
    <property type="molecule type" value="Genomic_DNA"/>
</dbReference>
<dbReference type="Pfam" id="PF22580">
    <property type="entry name" value="KYNU_C"/>
    <property type="match status" value="1"/>
</dbReference>
<evidence type="ECO:0000313" key="8">
    <source>
        <dbReference type="Proteomes" id="UP000197717"/>
    </source>
</evidence>
<dbReference type="InterPro" id="IPR015422">
    <property type="entry name" value="PyrdxlP-dep_Trfase_small"/>
</dbReference>
<feature type="binding site" evidence="4">
    <location>
        <begin position="126"/>
        <end position="129"/>
    </location>
    <ligand>
        <name>pyridoxal 5'-phosphate</name>
        <dbReference type="ChEBI" id="CHEBI:597326"/>
    </ligand>
</feature>
<sequence length="413" mass="46154">MNLTDVERLDSNDPLAQYRDEFDIPDNTIYLDGNSLGALPKRVKQRVREVTEQQWGNDLISSWNQHDWVNLPQQVGEKIAPIIGAAEGQVICCDSISVNLFKLLSAALSCNGTTRRNKVISSHDNFPTDLYIAQGLQGLLDEARCQFVDVQEDQLLDSIDDSTAVIMVTEVNFRSGKRLDIKSLTERAHQHGALIIVDLAHSAGAMPVYLDDCQVDMAVGCTYKYLNGGPGAPAFVYVNKALKGKLQQPIAGWFGHQNPFEFDPQYQPDSGIKQFLAGTPSIISMSAIDAALELFDNLDLQTVRKKSVVLTTLFDDLINQYGLSDQLQRLSPASTEERGSQLSYSFDFAYELCQALIDRGVIADYRAPHFIRFGFAPLYNSYKDVWNAVEQIRDVLHSGVYKDNRYAQRQAVT</sequence>
<evidence type="ECO:0000256" key="5">
    <source>
        <dbReference type="NCBIfam" id="TIGR01814"/>
    </source>
</evidence>
<dbReference type="NCBIfam" id="TIGR01814">
    <property type="entry name" value="kynureninase"/>
    <property type="match status" value="1"/>
</dbReference>
<dbReference type="SUPFAM" id="SSF53383">
    <property type="entry name" value="PLP-dependent transferases"/>
    <property type="match status" value="1"/>
</dbReference>
<feature type="binding site" evidence="4">
    <location>
        <position position="169"/>
    </location>
    <ligand>
        <name>pyridoxal 5'-phosphate</name>
        <dbReference type="ChEBI" id="CHEBI:597326"/>
    </ligand>
</feature>
<evidence type="ECO:0000256" key="4">
    <source>
        <dbReference type="HAMAP-Rule" id="MF_01970"/>
    </source>
</evidence>
<dbReference type="EC" id="3.7.1.3" evidence="4 5"/>
<feature type="modified residue" description="N6-(pyridoxal phosphate)lysine" evidence="4">
    <location>
        <position position="224"/>
    </location>
</feature>
<dbReference type="Gene3D" id="3.40.640.10">
    <property type="entry name" value="Type I PLP-dependent aspartate aminotransferase-like (Major domain)"/>
    <property type="match status" value="1"/>
</dbReference>
<evidence type="ECO:0000256" key="2">
    <source>
        <dbReference type="ARBA" id="ARBA00022801"/>
    </source>
</evidence>
<dbReference type="InterPro" id="IPR015424">
    <property type="entry name" value="PyrdxlP-dep_Trfase"/>
</dbReference>
<dbReference type="Gene3D" id="3.90.1150.10">
    <property type="entry name" value="Aspartate Aminotransferase, domain 1"/>
    <property type="match status" value="1"/>
</dbReference>
<accession>A0ABN5AQN8</accession>
<feature type="binding site" evidence="4">
    <location>
        <position position="223"/>
    </location>
    <ligand>
        <name>pyridoxal 5'-phosphate</name>
        <dbReference type="ChEBI" id="CHEBI:597326"/>
    </ligand>
</feature>
<evidence type="ECO:0000256" key="1">
    <source>
        <dbReference type="ARBA" id="ARBA00022642"/>
    </source>
</evidence>
<dbReference type="RefSeq" id="WP_088767483.1">
    <property type="nucleotide sequence ID" value="NZ_CP022133.1"/>
</dbReference>
<keyword evidence="2 4" id="KW-0378">Hydrolase</keyword>
<organism evidence="7 8">
    <name type="scientific">Idiomarina piscisalsi</name>
    <dbReference type="NCBI Taxonomy" id="1096243"/>
    <lineage>
        <taxon>Bacteria</taxon>
        <taxon>Pseudomonadati</taxon>
        <taxon>Pseudomonadota</taxon>
        <taxon>Gammaproteobacteria</taxon>
        <taxon>Alteromonadales</taxon>
        <taxon>Idiomarinaceae</taxon>
        <taxon>Idiomarina</taxon>
    </lineage>
</organism>
<gene>
    <name evidence="4 7" type="primary">kynU</name>
    <name evidence="7" type="ORF">CEW91_02275</name>
</gene>
<dbReference type="PIRSF" id="PIRSF038800">
    <property type="entry name" value="KYNU"/>
    <property type="match status" value="1"/>
</dbReference>
<comment type="catalytic activity">
    <reaction evidence="4 6">
        <text>L-kynurenine + H2O = anthranilate + L-alanine + H(+)</text>
        <dbReference type="Rhea" id="RHEA:16813"/>
        <dbReference type="ChEBI" id="CHEBI:15377"/>
        <dbReference type="ChEBI" id="CHEBI:15378"/>
        <dbReference type="ChEBI" id="CHEBI:16567"/>
        <dbReference type="ChEBI" id="CHEBI:57959"/>
        <dbReference type="ChEBI" id="CHEBI:57972"/>
        <dbReference type="EC" id="3.7.1.3"/>
    </reaction>
</comment>
<dbReference type="InterPro" id="IPR015421">
    <property type="entry name" value="PyrdxlP-dep_Trfase_major"/>
</dbReference>
<proteinExistence type="inferred from homology"/>
<feature type="binding site" evidence="4">
    <location>
        <position position="253"/>
    </location>
    <ligand>
        <name>pyridoxal 5'-phosphate</name>
        <dbReference type="ChEBI" id="CHEBI:597326"/>
    </ligand>
</feature>
<comment type="pathway">
    <text evidence="4 6">Cofactor biosynthesis; NAD(+) biosynthesis; quinolinate from L-kynurenine: step 2/3.</text>
</comment>
<dbReference type="PANTHER" id="PTHR14084:SF0">
    <property type="entry name" value="KYNURENINASE"/>
    <property type="match status" value="1"/>
</dbReference>
<evidence type="ECO:0000256" key="6">
    <source>
        <dbReference type="PIRNR" id="PIRNR038800"/>
    </source>
</evidence>
<comment type="pathway">
    <text evidence="4 6">Amino-acid degradation; L-kynurenine degradation; L-alanine and anthranilate from L-kynurenine: step 1/1.</text>
</comment>
<comment type="cofactor">
    <cofactor evidence="4 6">
        <name>pyridoxal 5'-phosphate</name>
        <dbReference type="ChEBI" id="CHEBI:597326"/>
    </cofactor>
</comment>
<feature type="binding site" evidence="4">
    <location>
        <position position="198"/>
    </location>
    <ligand>
        <name>pyridoxal 5'-phosphate</name>
        <dbReference type="ChEBI" id="CHEBI:597326"/>
    </ligand>
</feature>
<name>A0ABN5AQN8_9GAMM</name>
<evidence type="ECO:0000256" key="3">
    <source>
        <dbReference type="ARBA" id="ARBA00022898"/>
    </source>
</evidence>
<protein>
    <recommendedName>
        <fullName evidence="4 5">Kynureninase</fullName>
        <ecNumber evidence="4 5">3.7.1.3</ecNumber>
    </recommendedName>
    <alternativeName>
        <fullName evidence="4">L-kynurenine hydrolase</fullName>
    </alternativeName>
</protein>
<keyword evidence="3 4" id="KW-0663">Pyridoxal phosphate</keyword>
<dbReference type="HAMAP" id="MF_01970">
    <property type="entry name" value="Kynureninase"/>
    <property type="match status" value="1"/>
</dbReference>
<feature type="binding site" evidence="4">
    <location>
        <position position="96"/>
    </location>
    <ligand>
        <name>pyridoxal 5'-phosphate</name>
        <dbReference type="ChEBI" id="CHEBI:597326"/>
    </ligand>
</feature>
<evidence type="ECO:0000313" key="7">
    <source>
        <dbReference type="EMBL" id="ASG65046.1"/>
    </source>
</evidence>
<feature type="binding site" evidence="4">
    <location>
        <position position="279"/>
    </location>
    <ligand>
        <name>pyridoxal 5'-phosphate</name>
        <dbReference type="ChEBI" id="CHEBI:597326"/>
    </ligand>
</feature>
<comment type="similarity">
    <text evidence="4 6">Belongs to the kynureninase family.</text>
</comment>
<comment type="function">
    <text evidence="4 6">Catalyzes the cleavage of L-kynurenine (L-Kyn) and L-3-hydroxykynurenine (L-3OHKyn) into anthranilic acid (AA) and 3-hydroxyanthranilic acid (3-OHAA), respectively.</text>
</comment>
<feature type="binding site" evidence="4">
    <location>
        <position position="201"/>
    </location>
    <ligand>
        <name>pyridoxal 5'-phosphate</name>
        <dbReference type="ChEBI" id="CHEBI:597326"/>
    </ligand>
</feature>
<keyword evidence="1 4" id="KW-0662">Pyridine nucleotide biosynthesis</keyword>
<feature type="binding site" evidence="4">
    <location>
        <position position="97"/>
    </location>
    <ligand>
        <name>pyridoxal 5'-phosphate</name>
        <dbReference type="ChEBI" id="CHEBI:597326"/>
    </ligand>
</feature>
<comment type="catalytic activity">
    <reaction evidence="6">
        <text>3-hydroxy-L-kynurenine + H2O = 3-hydroxyanthranilate + L-alanine + H(+)</text>
        <dbReference type="Rhea" id="RHEA:25143"/>
        <dbReference type="ChEBI" id="CHEBI:15377"/>
        <dbReference type="ChEBI" id="CHEBI:15378"/>
        <dbReference type="ChEBI" id="CHEBI:36559"/>
        <dbReference type="ChEBI" id="CHEBI:57972"/>
        <dbReference type="ChEBI" id="CHEBI:58125"/>
        <dbReference type="EC" id="3.7.1.3"/>
    </reaction>
</comment>
<dbReference type="InterPro" id="IPR010111">
    <property type="entry name" value="Kynureninase"/>
</dbReference>
<dbReference type="PANTHER" id="PTHR14084">
    <property type="entry name" value="KYNURENINASE"/>
    <property type="match status" value="1"/>
</dbReference>